<feature type="compositionally biased region" description="Acidic residues" evidence="1">
    <location>
        <begin position="1250"/>
        <end position="1263"/>
    </location>
</feature>
<dbReference type="NCBIfam" id="TIGR01363">
    <property type="entry name" value="strep_his_triad"/>
    <property type="match status" value="3"/>
</dbReference>
<feature type="signal peptide" evidence="2">
    <location>
        <begin position="1"/>
        <end position="22"/>
    </location>
</feature>
<gene>
    <name evidence="3" type="ORF">KE3_0858</name>
</gene>
<feature type="region of interest" description="Disordered" evidence="1">
    <location>
        <begin position="779"/>
        <end position="812"/>
    </location>
</feature>
<feature type="region of interest" description="Disordered" evidence="1">
    <location>
        <begin position="1197"/>
        <end position="1263"/>
    </location>
</feature>
<dbReference type="InterPro" id="IPR006270">
    <property type="entry name" value="Strep_his_triad_rpt"/>
</dbReference>
<feature type="region of interest" description="Disordered" evidence="1">
    <location>
        <begin position="159"/>
        <end position="204"/>
    </location>
</feature>
<feature type="region of interest" description="Disordered" evidence="1">
    <location>
        <begin position="517"/>
        <end position="541"/>
    </location>
</feature>
<feature type="region of interest" description="Disordered" evidence="1">
    <location>
        <begin position="45"/>
        <end position="64"/>
    </location>
</feature>
<feature type="compositionally biased region" description="Basic and acidic residues" evidence="1">
    <location>
        <begin position="159"/>
        <end position="168"/>
    </location>
</feature>
<feature type="compositionally biased region" description="Polar residues" evidence="1">
    <location>
        <begin position="988"/>
        <end position="1001"/>
    </location>
</feature>
<dbReference type="EMBL" id="CP003025">
    <property type="protein sequence ID" value="AGS05357.1"/>
    <property type="molecule type" value="Genomic_DNA"/>
</dbReference>
<feature type="compositionally biased region" description="Basic and acidic residues" evidence="1">
    <location>
        <begin position="1211"/>
        <end position="1228"/>
    </location>
</feature>
<evidence type="ECO:0000313" key="4">
    <source>
        <dbReference type="Proteomes" id="UP000015268"/>
    </source>
</evidence>
<dbReference type="Gene3D" id="3.10.50.90">
    <property type="match status" value="8"/>
</dbReference>
<feature type="compositionally biased region" description="Basic and acidic residues" evidence="1">
    <location>
        <begin position="779"/>
        <end position="808"/>
    </location>
</feature>
<name>A0AB33ALA6_9STRE</name>
<dbReference type="SUPFAM" id="SSF142887">
    <property type="entry name" value="PhtA domain-like"/>
    <property type="match status" value="5"/>
</dbReference>
<feature type="compositionally biased region" description="Polar residues" evidence="1">
    <location>
        <begin position="180"/>
        <end position="190"/>
    </location>
</feature>
<evidence type="ECO:0000256" key="2">
    <source>
        <dbReference type="SAM" id="SignalP"/>
    </source>
</evidence>
<reference evidence="3 4" key="1">
    <citation type="journal article" date="2013" name="BMC Microbiol.">
        <title>Dynamics of fecal microbial communities in children with diarrhea of unknown etiology and genomic analysis of associated Streptococcus lutetiensis.</title>
        <authorList>
            <person name="Jin D."/>
            <person name="Chen C."/>
            <person name="Li L."/>
            <person name="Lu S."/>
            <person name="Li Z."/>
            <person name="Zhou Z."/>
            <person name="Jing H."/>
            <person name="Xu Y."/>
            <person name="Du P."/>
            <person name="Wang H."/>
            <person name="Xiong Y."/>
            <person name="Zheng H."/>
            <person name="Bai X."/>
            <person name="Sun H."/>
            <person name="Wang L."/>
            <person name="Ye C."/>
            <person name="Gottschalk M."/>
            <person name="Xu J."/>
        </authorList>
    </citation>
    <scope>NUCLEOTIDE SEQUENCE [LARGE SCALE GENOMIC DNA]</scope>
    <source>
        <strain evidence="3 4">033</strain>
    </source>
</reference>
<dbReference type="InterPro" id="IPR023832">
    <property type="entry name" value="His_triad_protein"/>
</dbReference>
<evidence type="ECO:0000313" key="3">
    <source>
        <dbReference type="EMBL" id="AGS05357.1"/>
    </source>
</evidence>
<keyword evidence="2" id="KW-0732">Signal</keyword>
<keyword evidence="4" id="KW-1185">Reference proteome</keyword>
<feature type="region of interest" description="Disordered" evidence="1">
    <location>
        <begin position="988"/>
        <end position="1021"/>
    </location>
</feature>
<feature type="compositionally biased region" description="Basic and acidic residues" evidence="1">
    <location>
        <begin position="191"/>
        <end position="203"/>
    </location>
</feature>
<dbReference type="KEGG" id="slu:KE3_0858"/>
<dbReference type="Proteomes" id="UP000015268">
    <property type="component" value="Chromosome"/>
</dbReference>
<proteinExistence type="predicted"/>
<dbReference type="Pfam" id="PF04270">
    <property type="entry name" value="Strep_his_triad"/>
    <property type="match status" value="11"/>
</dbReference>
<dbReference type="InterPro" id="IPR037228">
    <property type="entry name" value="PhtA_dom_sf"/>
</dbReference>
<feature type="compositionally biased region" description="Basic and acidic residues" evidence="1">
    <location>
        <begin position="1002"/>
        <end position="1016"/>
    </location>
</feature>
<evidence type="ECO:0000256" key="1">
    <source>
        <dbReference type="SAM" id="MobiDB-lite"/>
    </source>
</evidence>
<accession>A0AB33ALA6</accession>
<feature type="compositionally biased region" description="Polar residues" evidence="1">
    <location>
        <begin position="1229"/>
        <end position="1249"/>
    </location>
</feature>
<organism evidence="3 4">
    <name type="scientific">Streptococcus lutetiensis 033</name>
    <dbReference type="NCBI Taxonomy" id="1076934"/>
    <lineage>
        <taxon>Bacteria</taxon>
        <taxon>Bacillati</taxon>
        <taxon>Bacillota</taxon>
        <taxon>Bacilli</taxon>
        <taxon>Lactobacillales</taxon>
        <taxon>Streptococcaceae</taxon>
        <taxon>Streptococcus</taxon>
    </lineage>
</organism>
<protein>
    <recommendedName>
        <fullName evidence="5">Histidine triad protein</fullName>
    </recommendedName>
</protein>
<evidence type="ECO:0008006" key="5">
    <source>
        <dbReference type="Google" id="ProtNLM"/>
    </source>
</evidence>
<feature type="chain" id="PRO_5044338828" description="Histidine triad protein" evidence="2">
    <location>
        <begin position="23"/>
        <end position="1327"/>
    </location>
</feature>
<sequence>MKKKIVASSAAAVVLLSVSFCAYELGKYQASQAQESNIAYVETSKKKTTSRQSENKTPDQISQEEGISAEQIVVKITDDGYVTSHGDHYHYYNGKVPYDALISEELVMKDPNYVFKQEDVINEVKDGYIIKVDGNYYLYLKENSDHKNIRTKEQIVAEREKGTKEAAQKHSGSRKHGNQKKANTSTSESRSGSHTDGRYKTDDGYVFSPTDVINDLGDGFLVPHGNHFHFIPKDDLSPSELAAAQAYWDSKQHKGTKGEIVVAHRSGGVSHGDRTIRTAPVVSYPTASTGQIFPPVVSYPTASTGQIFPSIIPSPSQPTTSNKGQTGVQNGIVSVLPSHPTIEKTDELATLLYKLYHSPQSERYTEADGLVFDPSQITKRTGEGVVVPHGDHFHFIPYDRMSELEATLAKQFPIGTAIQPKMEENKPTTDPIVKPVEKPKEIVLNYNGTKIVAYGKGLDGKPYDTSDGYVFSKSSILSVDNNGLTASHGDHIHYIGLGELEQGELDQVAAWVKEKVEEKKTSQPKQETPKSDAKTSQSDEVKPAFDYKKVSKKMIRNGQTGYLMKDNGKEYFYSREELDLTKISFAEQELMSAADGKYIYDIVAPKENELTPKLYVTASQLKTHAGNATYDTGESFIIPHIDHIHVVPYSWLTAEEIASVKYIMQHPEDRPEIWTEGHGSKKEIGTIVNVTPESERSKLKNWQIIHSADEVRQALKEGKFADSDGYIFAPEDVLDPGTFVWKESFSIPRATGGSLRAISKKELSEQEWAAAQELLAKAKADKEKDKDKKEETSKDQKSQSSESKKDDNLTEGQGTVYSASEIAAAKKAGRYVSYEDGYIFNASDIISDEGDQYIVVYKDYVHWVDKTQLSKSEEASAQAFCKKKGLVAPAKDDKSYFTPDKESAEEVYDRVTPQKIIPIEKMPYNTAYVTMVKNGNLVIPHKNHYHNIAISWFDDSEAFKAPSGYSLEELFATIKYYLEHPEYRPSSQYGWGSKTVQNTPNKDVKSDQLGSDERKGKPNSQITYNADEIANAKASGKYTTSDGYIFDAKDIVSDEGDAYIVPHMSHSHWIPKSDLSEEERQAAQAFCAEKGITVGTESKIPEKKAQDNASSSASPKLETAAELYERVSPEKIVPVDVIPYNAAYAVAYQNGRLVIPHQDHYHNVALSWFDDKTIEMPSGYSLEQLLATIKYFVEHPEDRPTSDDGWGNASDHVKGEASGETVSEDKSETSNSANSQDSVEPSETDQNQDSSEDEVETEEDEFDLEMKERGKLHNLAGEELSNKLYQIANTYHIALDGIKDISSGLVSISTSDGQTITYNLVTMSEVK</sequence>